<feature type="region of interest" description="Disordered" evidence="1">
    <location>
        <begin position="87"/>
        <end position="109"/>
    </location>
</feature>
<organism evidence="2 3">
    <name type="scientific">Pleurotus eryngii</name>
    <name type="common">Boletus of the steppes</name>
    <dbReference type="NCBI Taxonomy" id="5323"/>
    <lineage>
        <taxon>Eukaryota</taxon>
        <taxon>Fungi</taxon>
        <taxon>Dikarya</taxon>
        <taxon>Basidiomycota</taxon>
        <taxon>Agaricomycotina</taxon>
        <taxon>Agaricomycetes</taxon>
        <taxon>Agaricomycetidae</taxon>
        <taxon>Agaricales</taxon>
        <taxon>Pleurotineae</taxon>
        <taxon>Pleurotaceae</taxon>
        <taxon>Pleurotus</taxon>
    </lineage>
</organism>
<sequence length="189" mass="22023">MKRTEERKSQRRTSYERCKLRYNDCDGHCGCQRQRMLVVRRRDARDSRRTHTGSCPYAVSDELCEATEEGWSTTLPKQPFPFPEAAFPNSWSSTTTTSSLARTHENENEPTNLLRWRTYVRRWREHANTQVRRGETGYGEGLADARQERLKQTWMKMNTKPGTGTGTKTKTELYTTRGTEAAASKRHRK</sequence>
<reference evidence="2" key="1">
    <citation type="submission" date="2020-11" db="EMBL/GenBank/DDBJ databases">
        <authorList>
            <consortium name="DOE Joint Genome Institute"/>
            <person name="Ahrendt S."/>
            <person name="Riley R."/>
            <person name="Andreopoulos W."/>
            <person name="Labutti K."/>
            <person name="Pangilinan J."/>
            <person name="Ruiz-Duenas F.J."/>
            <person name="Barrasa J.M."/>
            <person name="Sanchez-Garcia M."/>
            <person name="Camarero S."/>
            <person name="Miyauchi S."/>
            <person name="Serrano A."/>
            <person name="Linde D."/>
            <person name="Babiker R."/>
            <person name="Drula E."/>
            <person name="Ayuso-Fernandez I."/>
            <person name="Pacheco R."/>
            <person name="Padilla G."/>
            <person name="Ferreira P."/>
            <person name="Barriuso J."/>
            <person name="Kellner H."/>
            <person name="Castanera R."/>
            <person name="Alfaro M."/>
            <person name="Ramirez L."/>
            <person name="Pisabarro A.G."/>
            <person name="Kuo A."/>
            <person name="Tritt A."/>
            <person name="Lipzen A."/>
            <person name="He G."/>
            <person name="Yan M."/>
            <person name="Ng V."/>
            <person name="Cullen D."/>
            <person name="Martin F."/>
            <person name="Rosso M.-N."/>
            <person name="Henrissat B."/>
            <person name="Hibbett D."/>
            <person name="Martinez A.T."/>
            <person name="Grigoriev I.V."/>
        </authorList>
    </citation>
    <scope>NUCLEOTIDE SEQUENCE</scope>
    <source>
        <strain evidence="2">ATCC 90797</strain>
    </source>
</reference>
<evidence type="ECO:0000256" key="1">
    <source>
        <dbReference type="SAM" id="MobiDB-lite"/>
    </source>
</evidence>
<feature type="region of interest" description="Disordered" evidence="1">
    <location>
        <begin position="154"/>
        <end position="189"/>
    </location>
</feature>
<feature type="compositionally biased region" description="Low complexity" evidence="1">
    <location>
        <begin position="156"/>
        <end position="179"/>
    </location>
</feature>
<keyword evidence="3" id="KW-1185">Reference proteome</keyword>
<gene>
    <name evidence="2" type="ORF">BDN71DRAFT_188127</name>
</gene>
<name>A0A9P5ZN72_PLEER</name>
<comment type="caution">
    <text evidence="2">The sequence shown here is derived from an EMBL/GenBank/DDBJ whole genome shotgun (WGS) entry which is preliminary data.</text>
</comment>
<proteinExistence type="predicted"/>
<dbReference type="AlphaFoldDB" id="A0A9P5ZN72"/>
<dbReference type="Proteomes" id="UP000807025">
    <property type="component" value="Unassembled WGS sequence"/>
</dbReference>
<protein>
    <submittedName>
        <fullName evidence="2">Uncharacterized protein</fullName>
    </submittedName>
</protein>
<dbReference type="EMBL" id="MU154641">
    <property type="protein sequence ID" value="KAF9490445.1"/>
    <property type="molecule type" value="Genomic_DNA"/>
</dbReference>
<accession>A0A9P5ZN72</accession>
<evidence type="ECO:0000313" key="3">
    <source>
        <dbReference type="Proteomes" id="UP000807025"/>
    </source>
</evidence>
<evidence type="ECO:0000313" key="2">
    <source>
        <dbReference type="EMBL" id="KAF9490445.1"/>
    </source>
</evidence>